<reference evidence="3 4" key="1">
    <citation type="submission" date="2021-12" db="EMBL/GenBank/DDBJ databases">
        <title>Genome seq of P8.</title>
        <authorList>
            <person name="Seo T."/>
        </authorList>
    </citation>
    <scope>NUCLEOTIDE SEQUENCE [LARGE SCALE GENOMIC DNA]</scope>
    <source>
        <strain evidence="3 4">P8</strain>
    </source>
</reference>
<dbReference type="Proteomes" id="UP001200741">
    <property type="component" value="Unassembled WGS sequence"/>
</dbReference>
<keyword evidence="4" id="KW-1185">Reference proteome</keyword>
<organism evidence="3 4">
    <name type="scientific">Pelomonas cellulosilytica</name>
    <dbReference type="NCBI Taxonomy" id="2906762"/>
    <lineage>
        <taxon>Bacteria</taxon>
        <taxon>Pseudomonadati</taxon>
        <taxon>Pseudomonadota</taxon>
        <taxon>Betaproteobacteria</taxon>
        <taxon>Burkholderiales</taxon>
        <taxon>Sphaerotilaceae</taxon>
        <taxon>Roseateles</taxon>
    </lineage>
</organism>
<evidence type="ECO:0008006" key="5">
    <source>
        <dbReference type="Google" id="ProtNLM"/>
    </source>
</evidence>
<keyword evidence="2" id="KW-0732">Signal</keyword>
<feature type="chain" id="PRO_5047449599" description="Cell envelope biogenesis protein TolA" evidence="2">
    <location>
        <begin position="26"/>
        <end position="182"/>
    </location>
</feature>
<feature type="signal peptide" evidence="2">
    <location>
        <begin position="1"/>
        <end position="25"/>
    </location>
</feature>
<dbReference type="RefSeq" id="WP_233374318.1">
    <property type="nucleotide sequence ID" value="NZ_JAJTWU010000009.1"/>
</dbReference>
<evidence type="ECO:0000313" key="3">
    <source>
        <dbReference type="EMBL" id="MCE4556933.1"/>
    </source>
</evidence>
<feature type="region of interest" description="Disordered" evidence="1">
    <location>
        <begin position="162"/>
        <end position="182"/>
    </location>
</feature>
<accession>A0ABS8Y1U2</accession>
<name>A0ABS8Y1U2_9BURK</name>
<protein>
    <recommendedName>
        <fullName evidence="5">Cell envelope biogenesis protein TolA</fullName>
    </recommendedName>
</protein>
<comment type="caution">
    <text evidence="3">The sequence shown here is derived from an EMBL/GenBank/DDBJ whole genome shotgun (WGS) entry which is preliminary data.</text>
</comment>
<evidence type="ECO:0000313" key="4">
    <source>
        <dbReference type="Proteomes" id="UP001200741"/>
    </source>
</evidence>
<proteinExistence type="predicted"/>
<gene>
    <name evidence="3" type="ORF">LXT13_21275</name>
</gene>
<evidence type="ECO:0000256" key="2">
    <source>
        <dbReference type="SAM" id="SignalP"/>
    </source>
</evidence>
<dbReference type="EMBL" id="JAJTWU010000009">
    <property type="protein sequence ID" value="MCE4556933.1"/>
    <property type="molecule type" value="Genomic_DNA"/>
</dbReference>
<sequence>MTTRNTSPRLLLAVILAGMAGAASANLTKPVYSAAKDEVKAMFKTERDGCDKLSGNAKDVCVERAKGQEKVALAHLEYQYTGTTKDRNDYLEARYEAKYKLAKEMCDDKSGNGKDVCMADAKAAHDKAKADLKANKAIAEAQNDQMEAKLKADYKAANERCDSLSGDAKDSCQASAKARYFQ</sequence>
<evidence type="ECO:0000256" key="1">
    <source>
        <dbReference type="SAM" id="MobiDB-lite"/>
    </source>
</evidence>